<keyword evidence="9 11" id="KW-0482">Metalloprotease</keyword>
<comment type="caution">
    <text evidence="13">The sequence shown here is derived from an EMBL/GenBank/DDBJ whole genome shotgun (WGS) entry which is preliminary data.</text>
</comment>
<evidence type="ECO:0000256" key="6">
    <source>
        <dbReference type="ARBA" id="ARBA00022801"/>
    </source>
</evidence>
<evidence type="ECO:0000256" key="3">
    <source>
        <dbReference type="ARBA" id="ARBA00007931"/>
    </source>
</evidence>
<evidence type="ECO:0000256" key="8">
    <source>
        <dbReference type="ARBA" id="ARBA00022989"/>
    </source>
</evidence>
<evidence type="ECO:0000256" key="4">
    <source>
        <dbReference type="ARBA" id="ARBA00022670"/>
    </source>
</evidence>
<evidence type="ECO:0000256" key="11">
    <source>
        <dbReference type="RuleBase" id="RU362031"/>
    </source>
</evidence>
<gene>
    <name evidence="13" type="ORF">C7382_10512</name>
</gene>
<dbReference type="Gene3D" id="2.30.42.10">
    <property type="match status" value="1"/>
</dbReference>
<dbReference type="GO" id="GO:0006508">
    <property type="term" value="P:proteolysis"/>
    <property type="evidence" value="ECO:0007669"/>
    <property type="project" value="UniProtKB-KW"/>
</dbReference>
<evidence type="ECO:0000256" key="5">
    <source>
        <dbReference type="ARBA" id="ARBA00022692"/>
    </source>
</evidence>
<dbReference type="CDD" id="cd06163">
    <property type="entry name" value="S2P-M50_PDZ_RseP-like"/>
    <property type="match status" value="1"/>
</dbReference>
<comment type="subcellular location">
    <subcellularLocation>
        <location evidence="2">Membrane</location>
        <topology evidence="2">Multi-pass membrane protein</topology>
    </subcellularLocation>
</comment>
<evidence type="ECO:0000256" key="10">
    <source>
        <dbReference type="ARBA" id="ARBA00023136"/>
    </source>
</evidence>
<keyword evidence="6 11" id="KW-0378">Hydrolase</keyword>
<feature type="domain" description="Peptidase M50" evidence="12">
    <location>
        <begin position="11"/>
        <end position="425"/>
    </location>
</feature>
<dbReference type="GeneID" id="94550386"/>
<reference evidence="13 14" key="1">
    <citation type="submission" date="2018-04" db="EMBL/GenBank/DDBJ databases">
        <title>Genomic Encyclopedia of Type Strains, Phase IV (KMG-IV): sequencing the most valuable type-strain genomes for metagenomic binning, comparative biology and taxonomic classification.</title>
        <authorList>
            <person name="Goeker M."/>
        </authorList>
    </citation>
    <scope>NUCLEOTIDE SEQUENCE [LARGE SCALE GENOMIC DNA]</scope>
    <source>
        <strain evidence="13 14">DSM 28520</strain>
    </source>
</reference>
<comment type="cofactor">
    <cofactor evidence="1 11">
        <name>Zn(2+)</name>
        <dbReference type="ChEBI" id="CHEBI:29105"/>
    </cofactor>
</comment>
<evidence type="ECO:0000313" key="13">
    <source>
        <dbReference type="EMBL" id="PVZ12129.1"/>
    </source>
</evidence>
<dbReference type="EMBL" id="QEKY01000005">
    <property type="protein sequence ID" value="PVZ12129.1"/>
    <property type="molecule type" value="Genomic_DNA"/>
</dbReference>
<dbReference type="SUPFAM" id="SSF50156">
    <property type="entry name" value="PDZ domain-like"/>
    <property type="match status" value="2"/>
</dbReference>
<dbReference type="PANTHER" id="PTHR42837">
    <property type="entry name" value="REGULATOR OF SIGMA-E PROTEASE RSEP"/>
    <property type="match status" value="1"/>
</dbReference>
<feature type="transmembrane region" description="Helical" evidence="11">
    <location>
        <begin position="12"/>
        <end position="30"/>
    </location>
</feature>
<keyword evidence="4 13" id="KW-0645">Protease</keyword>
<dbReference type="InterPro" id="IPR004387">
    <property type="entry name" value="Pept_M50_Zn"/>
</dbReference>
<dbReference type="Pfam" id="PF02163">
    <property type="entry name" value="Peptidase_M50"/>
    <property type="match status" value="1"/>
</dbReference>
<keyword evidence="7 11" id="KW-0862">Zinc</keyword>
<evidence type="ECO:0000256" key="1">
    <source>
        <dbReference type="ARBA" id="ARBA00001947"/>
    </source>
</evidence>
<keyword evidence="5 11" id="KW-0812">Transmembrane</keyword>
<dbReference type="InterPro" id="IPR008915">
    <property type="entry name" value="Peptidase_M50"/>
</dbReference>
<dbReference type="Proteomes" id="UP000245462">
    <property type="component" value="Unassembled WGS sequence"/>
</dbReference>
<evidence type="ECO:0000256" key="2">
    <source>
        <dbReference type="ARBA" id="ARBA00004141"/>
    </source>
</evidence>
<dbReference type="EC" id="3.4.24.-" evidence="11"/>
<name>A0A2U1FIY9_9PORP</name>
<dbReference type="PANTHER" id="PTHR42837:SF2">
    <property type="entry name" value="MEMBRANE METALLOPROTEASE ARASP2, CHLOROPLASTIC-RELATED"/>
    <property type="match status" value="1"/>
</dbReference>
<dbReference type="GO" id="GO:0004222">
    <property type="term" value="F:metalloendopeptidase activity"/>
    <property type="evidence" value="ECO:0007669"/>
    <property type="project" value="InterPro"/>
</dbReference>
<evidence type="ECO:0000313" key="14">
    <source>
        <dbReference type="Proteomes" id="UP000245462"/>
    </source>
</evidence>
<keyword evidence="11" id="KW-0479">Metal-binding</keyword>
<evidence type="ECO:0000256" key="9">
    <source>
        <dbReference type="ARBA" id="ARBA00023049"/>
    </source>
</evidence>
<keyword evidence="14" id="KW-1185">Reference proteome</keyword>
<dbReference type="RefSeq" id="WP_116678945.1">
    <property type="nucleotide sequence ID" value="NZ_JBGZHV010000045.1"/>
</dbReference>
<dbReference type="AlphaFoldDB" id="A0A2U1FIY9"/>
<dbReference type="InterPro" id="IPR036034">
    <property type="entry name" value="PDZ_sf"/>
</dbReference>
<dbReference type="GO" id="GO:0016020">
    <property type="term" value="C:membrane"/>
    <property type="evidence" value="ECO:0007669"/>
    <property type="project" value="UniProtKB-SubCell"/>
</dbReference>
<proteinExistence type="inferred from homology"/>
<accession>A0A2U1FIY9</accession>
<organism evidence="13 14">
    <name type="scientific">Porphyromonas loveana</name>
    <dbReference type="NCBI Taxonomy" id="1884669"/>
    <lineage>
        <taxon>Bacteria</taxon>
        <taxon>Pseudomonadati</taxon>
        <taxon>Bacteroidota</taxon>
        <taxon>Bacteroidia</taxon>
        <taxon>Bacteroidales</taxon>
        <taxon>Porphyromonadaceae</taxon>
        <taxon>Porphyromonas</taxon>
    </lineage>
</organism>
<dbReference type="OrthoDB" id="9782003at2"/>
<evidence type="ECO:0000256" key="7">
    <source>
        <dbReference type="ARBA" id="ARBA00022833"/>
    </source>
</evidence>
<comment type="similarity">
    <text evidence="3 11">Belongs to the peptidase M50B family.</text>
</comment>
<protein>
    <recommendedName>
        <fullName evidence="11">Zinc metalloprotease</fullName>
        <ecNumber evidence="11">3.4.24.-</ecNumber>
    </recommendedName>
</protein>
<keyword evidence="10 11" id="KW-0472">Membrane</keyword>
<dbReference type="GO" id="GO:0046872">
    <property type="term" value="F:metal ion binding"/>
    <property type="evidence" value="ECO:0007669"/>
    <property type="project" value="UniProtKB-KW"/>
</dbReference>
<feature type="transmembrane region" description="Helical" evidence="11">
    <location>
        <begin position="365"/>
        <end position="398"/>
    </location>
</feature>
<keyword evidence="8 11" id="KW-1133">Transmembrane helix</keyword>
<evidence type="ECO:0000259" key="12">
    <source>
        <dbReference type="Pfam" id="PF02163"/>
    </source>
</evidence>
<sequence>MIVFLVKAAQLILALSILVFIHELGHYLFARLFRVRVDKFYLFFDWGGAIFRYKPKRSDTEFGIGWLPLGGYCKINGMIDESFDTEHLQREPQPYEFRSRPAWQRLLIMLGGVLFNFLLALVIYAGIVFHWGNSQLPSDRITSGMAFSSVAQEAGFRDNDIILTVDGRAADAFAPGFMRSVIQAREVEVMREGRRETLHIPHDMMKRVLKAKSGFMSIQYPFVIDSLAPEGMARAHNLLASDSITAVNGKLMPDLRDVIASIRSHAGDSITLSLMRAGVPLTITLPVDTAGTIGITARPIDAVYAVQHIEYSLLEAIPAGIAQGVGTMRSYVSDMKYVFTKEGAQQMGGFGTLGSLFPSSWNWALFWSMTAFLSIMLAVMNILPIPALDGGHILFLLFEIITRRKLSQEVLIRAQMIGLAILFLLMLYANGNDLFRAFR</sequence>
<feature type="transmembrane region" description="Helical" evidence="11">
    <location>
        <begin position="106"/>
        <end position="131"/>
    </location>
</feature>
<feature type="transmembrane region" description="Helical" evidence="11">
    <location>
        <begin position="410"/>
        <end position="429"/>
    </location>
</feature>
<dbReference type="NCBIfam" id="TIGR00054">
    <property type="entry name" value="RIP metalloprotease RseP"/>
    <property type="match status" value="1"/>
</dbReference>